<keyword evidence="5" id="KW-0732">Signal</keyword>
<dbReference type="PANTHER" id="PTHR44858">
    <property type="entry name" value="TETRATRICOPEPTIDE REPEAT PROTEIN 6"/>
    <property type="match status" value="1"/>
</dbReference>
<dbReference type="AlphaFoldDB" id="A0A918D2G5"/>
<feature type="compositionally biased region" description="Polar residues" evidence="4">
    <location>
        <begin position="187"/>
        <end position="197"/>
    </location>
</feature>
<evidence type="ECO:0000313" key="7">
    <source>
        <dbReference type="Proteomes" id="UP000600365"/>
    </source>
</evidence>
<feature type="repeat" description="TPR" evidence="3">
    <location>
        <begin position="75"/>
        <end position="108"/>
    </location>
</feature>
<dbReference type="SUPFAM" id="SSF48452">
    <property type="entry name" value="TPR-like"/>
    <property type="match status" value="1"/>
</dbReference>
<organism evidence="6 7">
    <name type="scientific">Streptomyces albiflavescens</name>
    <dbReference type="NCBI Taxonomy" id="1623582"/>
    <lineage>
        <taxon>Bacteria</taxon>
        <taxon>Bacillati</taxon>
        <taxon>Actinomycetota</taxon>
        <taxon>Actinomycetes</taxon>
        <taxon>Kitasatosporales</taxon>
        <taxon>Streptomycetaceae</taxon>
        <taxon>Streptomyces</taxon>
    </lineage>
</organism>
<gene>
    <name evidence="6" type="ORF">GCM10011579_026410</name>
</gene>
<feature type="signal peptide" evidence="5">
    <location>
        <begin position="1"/>
        <end position="26"/>
    </location>
</feature>
<keyword evidence="7" id="KW-1185">Reference proteome</keyword>
<feature type="chain" id="PRO_5039086396" description="Tetratricopeptide repeat protein" evidence="5">
    <location>
        <begin position="27"/>
        <end position="197"/>
    </location>
</feature>
<dbReference type="PROSITE" id="PS50005">
    <property type="entry name" value="TPR"/>
    <property type="match status" value="3"/>
</dbReference>
<dbReference type="EMBL" id="BMMM01000004">
    <property type="protein sequence ID" value="GGN60820.1"/>
    <property type="molecule type" value="Genomic_DNA"/>
</dbReference>
<evidence type="ECO:0000256" key="3">
    <source>
        <dbReference type="PROSITE-ProRule" id="PRU00339"/>
    </source>
</evidence>
<dbReference type="Pfam" id="PF14559">
    <property type="entry name" value="TPR_19"/>
    <property type="match status" value="1"/>
</dbReference>
<dbReference type="InterPro" id="IPR050498">
    <property type="entry name" value="Ycf3"/>
</dbReference>
<dbReference type="PANTHER" id="PTHR44858:SF1">
    <property type="entry name" value="UDP-N-ACETYLGLUCOSAMINE--PEPTIDE N-ACETYLGLUCOSAMINYLTRANSFERASE SPINDLY-RELATED"/>
    <property type="match status" value="1"/>
</dbReference>
<evidence type="ECO:0000256" key="1">
    <source>
        <dbReference type="ARBA" id="ARBA00022737"/>
    </source>
</evidence>
<feature type="repeat" description="TPR" evidence="3">
    <location>
        <begin position="142"/>
        <end position="175"/>
    </location>
</feature>
<dbReference type="SMART" id="SM00028">
    <property type="entry name" value="TPR"/>
    <property type="match status" value="3"/>
</dbReference>
<dbReference type="InterPro" id="IPR019734">
    <property type="entry name" value="TPR_rpt"/>
</dbReference>
<proteinExistence type="predicted"/>
<protein>
    <recommendedName>
        <fullName evidence="8">Tetratricopeptide repeat protein</fullName>
    </recommendedName>
</protein>
<dbReference type="Proteomes" id="UP000600365">
    <property type="component" value="Unassembled WGS sequence"/>
</dbReference>
<sequence length="197" mass="20858">MTGVGVAVASAAGAAVWALLFQQASTAGTNPAVTPPAASNAAALLQDGLLQAQRHDLDGAEVTFRRVLQVDPNNKIAWYDIGVAATQDGRPGDALEAYDAALKIDPSYTQALYNKALLLKPSDPEQTIALLKRTVAINPKASTAYYHLGDTLMRRGRDSQARDAFRRAVAVDPALQSQVPEEFRESTAPSPTASADE</sequence>
<dbReference type="Gene3D" id="1.25.40.10">
    <property type="entry name" value="Tetratricopeptide repeat domain"/>
    <property type="match status" value="2"/>
</dbReference>
<evidence type="ECO:0000256" key="4">
    <source>
        <dbReference type="SAM" id="MobiDB-lite"/>
    </source>
</evidence>
<reference evidence="6 7" key="1">
    <citation type="journal article" date="2014" name="Int. J. Syst. Evol. Microbiol.">
        <title>Complete genome sequence of Corynebacterium casei LMG S-19264T (=DSM 44701T), isolated from a smear-ripened cheese.</title>
        <authorList>
            <consortium name="US DOE Joint Genome Institute (JGI-PGF)"/>
            <person name="Walter F."/>
            <person name="Albersmeier A."/>
            <person name="Kalinowski J."/>
            <person name="Ruckert C."/>
        </authorList>
    </citation>
    <scope>NUCLEOTIDE SEQUENCE [LARGE SCALE GENOMIC DNA]</scope>
    <source>
        <strain evidence="6 7">CGMCC 4.7111</strain>
    </source>
</reference>
<evidence type="ECO:0008006" key="8">
    <source>
        <dbReference type="Google" id="ProtNLM"/>
    </source>
</evidence>
<accession>A0A918D2G5</accession>
<name>A0A918D2G5_9ACTN</name>
<evidence type="ECO:0000256" key="5">
    <source>
        <dbReference type="SAM" id="SignalP"/>
    </source>
</evidence>
<evidence type="ECO:0000313" key="6">
    <source>
        <dbReference type="EMBL" id="GGN60820.1"/>
    </source>
</evidence>
<keyword evidence="1" id="KW-0677">Repeat</keyword>
<feature type="repeat" description="TPR" evidence="3">
    <location>
        <begin position="41"/>
        <end position="74"/>
    </location>
</feature>
<dbReference type="Pfam" id="PF13432">
    <property type="entry name" value="TPR_16"/>
    <property type="match status" value="1"/>
</dbReference>
<dbReference type="InterPro" id="IPR011990">
    <property type="entry name" value="TPR-like_helical_dom_sf"/>
</dbReference>
<keyword evidence="2 3" id="KW-0802">TPR repeat</keyword>
<evidence type="ECO:0000256" key="2">
    <source>
        <dbReference type="ARBA" id="ARBA00022803"/>
    </source>
</evidence>
<comment type="caution">
    <text evidence="6">The sequence shown here is derived from an EMBL/GenBank/DDBJ whole genome shotgun (WGS) entry which is preliminary data.</text>
</comment>
<dbReference type="PROSITE" id="PS50293">
    <property type="entry name" value="TPR_REGION"/>
    <property type="match status" value="1"/>
</dbReference>
<feature type="region of interest" description="Disordered" evidence="4">
    <location>
        <begin position="176"/>
        <end position="197"/>
    </location>
</feature>